<feature type="compositionally biased region" description="Pro residues" evidence="1">
    <location>
        <begin position="150"/>
        <end position="169"/>
    </location>
</feature>
<feature type="compositionally biased region" description="Low complexity" evidence="1">
    <location>
        <begin position="124"/>
        <end position="135"/>
    </location>
</feature>
<dbReference type="EMBL" id="MCFL01000202">
    <property type="protein sequence ID" value="ORZ29413.1"/>
    <property type="molecule type" value="Genomic_DNA"/>
</dbReference>
<accession>A0A1Y2H6T9</accession>
<dbReference type="AlphaFoldDB" id="A0A1Y2H6T9"/>
<dbReference type="STRING" id="765915.A0A1Y2H6T9"/>
<gene>
    <name evidence="2" type="ORF">BCR44DRAFT_1111527</name>
</gene>
<feature type="compositionally biased region" description="Pro residues" evidence="1">
    <location>
        <begin position="263"/>
        <end position="299"/>
    </location>
</feature>
<comment type="caution">
    <text evidence="2">The sequence shown here is derived from an EMBL/GenBank/DDBJ whole genome shotgun (WGS) entry which is preliminary data.</text>
</comment>
<organism evidence="2 3">
    <name type="scientific">Catenaria anguillulae PL171</name>
    <dbReference type="NCBI Taxonomy" id="765915"/>
    <lineage>
        <taxon>Eukaryota</taxon>
        <taxon>Fungi</taxon>
        <taxon>Fungi incertae sedis</taxon>
        <taxon>Blastocladiomycota</taxon>
        <taxon>Blastocladiomycetes</taxon>
        <taxon>Blastocladiales</taxon>
        <taxon>Catenariaceae</taxon>
        <taxon>Catenaria</taxon>
    </lineage>
</organism>
<evidence type="ECO:0000256" key="1">
    <source>
        <dbReference type="SAM" id="MobiDB-lite"/>
    </source>
</evidence>
<feature type="compositionally biased region" description="Acidic residues" evidence="1">
    <location>
        <begin position="332"/>
        <end position="344"/>
    </location>
</feature>
<proteinExistence type="predicted"/>
<feature type="region of interest" description="Disordered" evidence="1">
    <location>
        <begin position="124"/>
        <end position="371"/>
    </location>
</feature>
<feature type="region of interest" description="Disordered" evidence="1">
    <location>
        <begin position="385"/>
        <end position="466"/>
    </location>
</feature>
<feature type="compositionally biased region" description="Basic residues" evidence="1">
    <location>
        <begin position="14"/>
        <end position="23"/>
    </location>
</feature>
<keyword evidence="3" id="KW-1185">Reference proteome</keyword>
<dbReference type="Proteomes" id="UP000193411">
    <property type="component" value="Unassembled WGS sequence"/>
</dbReference>
<name>A0A1Y2H6T9_9FUNG</name>
<feature type="region of interest" description="Disordered" evidence="1">
    <location>
        <begin position="1"/>
        <end position="27"/>
    </location>
</feature>
<sequence>MQYAQHHVQLSGRPRARRHCPRRQRPDHALESHVHFCCRCGSAHGNAQHGQRPRQKTSSRNPDSTWQSDLNSVHGALSHDSPPAAASHFGTSGSGGIVDDFVGYPLDIGGGHSAIAGDHDQRFGQGHPHQYGGQQATHGTHLNYASDNTGPPPLPPPHAALPQSHPHPYPIESFDLPEQLGTRDPNTVGDPTEWVDGNADVTVYGNHPSMPPLPSSIAPSPGSLPQSPATSSTITSPPSRRTSLRRPHAHNNTQVPKLTSKPLPAPHQPLPPPTPPEKKLPFPPPSSVPPLVNPLPSPKPKPKPLAMSSTKTPSIPPSTVSPVVPMFMELAIPDDGDDNGDDSETDHSGQDSTGGSAHSPPNPSAMEWVTSPLVAHYPPPHAWSPSPLTPNRASPAATNAFTPIDPLSPTLQVDASPSPSLPSPVPPDPAHAAVPNRTPTHGSAPPPQAIQQQQPHPHPPRPIIPDELAMAAPLPTQAIYDHVDSMCTWLHATLFACIQAASRTNSTSTSTSTLPAPAAKLVSAYAAVTGRATTPHPRANVAALVALVVRAAAGYVWTRAIVDEMLAHVNDGWTLGDVEDQAERDEVKQLVGWHVASLIVDAATPQNVVDDPRILAAARAQVDKASRAIAETLGPFVGVLPDVRLIATKLMLAHVVWRCGTADRPLEIHVPRPGDAFDVAWQDAGLSLDDGAQGRVVVTSFPGLVLRDGEEEGRGRVVYRAKVWCDPE</sequence>
<dbReference type="OrthoDB" id="5591567at2759"/>
<feature type="compositionally biased region" description="Polar residues" evidence="1">
    <location>
        <begin position="389"/>
        <end position="401"/>
    </location>
</feature>
<feature type="region of interest" description="Disordered" evidence="1">
    <location>
        <begin position="43"/>
        <end position="91"/>
    </location>
</feature>
<evidence type="ECO:0000313" key="3">
    <source>
        <dbReference type="Proteomes" id="UP000193411"/>
    </source>
</evidence>
<protein>
    <submittedName>
        <fullName evidence="2">Uncharacterized protein</fullName>
    </submittedName>
</protein>
<feature type="compositionally biased region" description="Low complexity" evidence="1">
    <location>
        <begin position="227"/>
        <end position="241"/>
    </location>
</feature>
<feature type="compositionally biased region" description="Low complexity" evidence="1">
    <location>
        <begin position="304"/>
        <end position="325"/>
    </location>
</feature>
<feature type="compositionally biased region" description="Polar residues" evidence="1">
    <location>
        <begin position="58"/>
        <end position="71"/>
    </location>
</feature>
<feature type="compositionally biased region" description="Polar residues" evidence="1">
    <location>
        <begin position="136"/>
        <end position="149"/>
    </location>
</feature>
<reference evidence="2 3" key="1">
    <citation type="submission" date="2016-07" db="EMBL/GenBank/DDBJ databases">
        <title>Pervasive Adenine N6-methylation of Active Genes in Fungi.</title>
        <authorList>
            <consortium name="DOE Joint Genome Institute"/>
            <person name="Mondo S.J."/>
            <person name="Dannebaum R.O."/>
            <person name="Kuo R.C."/>
            <person name="Labutti K."/>
            <person name="Haridas S."/>
            <person name="Kuo A."/>
            <person name="Salamov A."/>
            <person name="Ahrendt S.R."/>
            <person name="Lipzen A."/>
            <person name="Sullivan W."/>
            <person name="Andreopoulos W.B."/>
            <person name="Clum A."/>
            <person name="Lindquist E."/>
            <person name="Daum C."/>
            <person name="Ramamoorthy G.K."/>
            <person name="Gryganskyi A."/>
            <person name="Culley D."/>
            <person name="Magnuson J.K."/>
            <person name="James T.Y."/>
            <person name="O'Malley M.A."/>
            <person name="Stajich J.E."/>
            <person name="Spatafora J.W."/>
            <person name="Visel A."/>
            <person name="Grigoriev I.V."/>
        </authorList>
    </citation>
    <scope>NUCLEOTIDE SEQUENCE [LARGE SCALE GENOMIC DNA]</scope>
    <source>
        <strain evidence="2 3">PL171</strain>
    </source>
</reference>
<feature type="compositionally biased region" description="Pro residues" evidence="1">
    <location>
        <begin position="419"/>
        <end position="429"/>
    </location>
</feature>
<evidence type="ECO:0000313" key="2">
    <source>
        <dbReference type="EMBL" id="ORZ29413.1"/>
    </source>
</evidence>